<feature type="domain" description="Pili assembly chaperone C-terminal" evidence="10">
    <location>
        <begin position="162"/>
        <end position="224"/>
    </location>
</feature>
<dbReference type="GO" id="GO:0030288">
    <property type="term" value="C:outer membrane-bounded periplasmic space"/>
    <property type="evidence" value="ECO:0007669"/>
    <property type="project" value="InterPro"/>
</dbReference>
<keyword evidence="5" id="KW-0574">Periplasm</keyword>
<evidence type="ECO:0000259" key="10">
    <source>
        <dbReference type="Pfam" id="PF02753"/>
    </source>
</evidence>
<dbReference type="InterPro" id="IPR008962">
    <property type="entry name" value="PapD-like_sf"/>
</dbReference>
<evidence type="ECO:0000256" key="4">
    <source>
        <dbReference type="ARBA" id="ARBA00022729"/>
    </source>
</evidence>
<keyword evidence="12" id="KW-1185">Reference proteome</keyword>
<keyword evidence="3" id="KW-1029">Fimbrium biogenesis</keyword>
<dbReference type="Pfam" id="PF00345">
    <property type="entry name" value="PapD_N"/>
    <property type="match status" value="1"/>
</dbReference>
<evidence type="ECO:0000256" key="7">
    <source>
        <dbReference type="ARBA" id="ARBA00023319"/>
    </source>
</evidence>
<dbReference type="InterPro" id="IPR016147">
    <property type="entry name" value="Pili_assmbl_chaperone_N"/>
</dbReference>
<dbReference type="SUPFAM" id="SSF49584">
    <property type="entry name" value="Periplasmic chaperone C-domain"/>
    <property type="match status" value="1"/>
</dbReference>
<name>A0A0N0XJH1_9NEIS</name>
<dbReference type="Gene3D" id="2.60.40.10">
    <property type="entry name" value="Immunoglobulins"/>
    <property type="match status" value="2"/>
</dbReference>
<comment type="similarity">
    <text evidence="2 8">Belongs to the periplasmic pilus chaperone family.</text>
</comment>
<dbReference type="STRING" id="857265.WG78_06775"/>
<protein>
    <submittedName>
        <fullName evidence="11">Chaperone protein EcpD</fullName>
    </submittedName>
</protein>
<dbReference type="GO" id="GO:0071555">
    <property type="term" value="P:cell wall organization"/>
    <property type="evidence" value="ECO:0007669"/>
    <property type="project" value="InterPro"/>
</dbReference>
<evidence type="ECO:0000256" key="2">
    <source>
        <dbReference type="ARBA" id="ARBA00007399"/>
    </source>
</evidence>
<dbReference type="InterPro" id="IPR018046">
    <property type="entry name" value="Pili_assmbl_chaperone_CS"/>
</dbReference>
<dbReference type="InterPro" id="IPR050643">
    <property type="entry name" value="Periplasmic_pilus_chap"/>
</dbReference>
<sequence>MAALTCAAAMPVWSGVTLPNTRVIYPGGAAGHTVQVSNSGDTPYVVQLWADIDNPLSTPEQADAPFIITPVLFRIEPESGQSVRILFSGNANQLPQDKESIFYLNMVQLPPRNADVAASNQLKVIVRDRLKLFYRPPGLVGKPADLIKKLVFSFRAPDQLIVTNPGPWFASLARARVQIAGQSREIELDMVAPGASRSWTWALPVSALPLPLQFSLINDYGGITQAETTLNAALAEQPDAERADGK</sequence>
<evidence type="ECO:0000313" key="11">
    <source>
        <dbReference type="EMBL" id="KPC53808.1"/>
    </source>
</evidence>
<dbReference type="SUPFAM" id="SSF49354">
    <property type="entry name" value="PapD-like"/>
    <property type="match status" value="1"/>
</dbReference>
<dbReference type="InterPro" id="IPR013783">
    <property type="entry name" value="Ig-like_fold"/>
</dbReference>
<dbReference type="Pfam" id="PF02753">
    <property type="entry name" value="PapD_C"/>
    <property type="match status" value="1"/>
</dbReference>
<organism evidence="11 12">
    <name type="scientific">Amantichitinum ursilacus</name>
    <dbReference type="NCBI Taxonomy" id="857265"/>
    <lineage>
        <taxon>Bacteria</taxon>
        <taxon>Pseudomonadati</taxon>
        <taxon>Pseudomonadota</taxon>
        <taxon>Betaproteobacteria</taxon>
        <taxon>Neisseriales</taxon>
        <taxon>Chitinibacteraceae</taxon>
        <taxon>Amantichitinum</taxon>
    </lineage>
</organism>
<comment type="subcellular location">
    <subcellularLocation>
        <location evidence="1 8">Periplasm</location>
    </subcellularLocation>
</comment>
<keyword evidence="7" id="KW-0393">Immunoglobulin domain</keyword>
<evidence type="ECO:0000256" key="3">
    <source>
        <dbReference type="ARBA" id="ARBA00022558"/>
    </source>
</evidence>
<evidence type="ECO:0000259" key="9">
    <source>
        <dbReference type="Pfam" id="PF00345"/>
    </source>
</evidence>
<dbReference type="InterPro" id="IPR001829">
    <property type="entry name" value="Pili_assmbl_chaperone_bac"/>
</dbReference>
<keyword evidence="4" id="KW-0732">Signal</keyword>
<dbReference type="PRINTS" id="PR00969">
    <property type="entry name" value="CHAPERONPILI"/>
</dbReference>
<evidence type="ECO:0000256" key="8">
    <source>
        <dbReference type="RuleBase" id="RU003918"/>
    </source>
</evidence>
<evidence type="ECO:0000256" key="1">
    <source>
        <dbReference type="ARBA" id="ARBA00004418"/>
    </source>
</evidence>
<dbReference type="Proteomes" id="UP000037939">
    <property type="component" value="Unassembled WGS sequence"/>
</dbReference>
<dbReference type="AlphaFoldDB" id="A0A0N0XJH1"/>
<reference evidence="11 12" key="1">
    <citation type="submission" date="2015-07" db="EMBL/GenBank/DDBJ databases">
        <title>Draft genome sequence of the Amantichitinum ursilacus IGB-41, a new chitin-degrading bacterium.</title>
        <authorList>
            <person name="Kirstahler P."/>
            <person name="Guenther M."/>
            <person name="Grumaz C."/>
            <person name="Rupp S."/>
            <person name="Zibek S."/>
            <person name="Sohn K."/>
        </authorList>
    </citation>
    <scope>NUCLEOTIDE SEQUENCE [LARGE SCALE GENOMIC DNA]</scope>
    <source>
        <strain evidence="11 12">IGB-41</strain>
    </source>
</reference>
<gene>
    <name evidence="11" type="primary">ecpD_3</name>
    <name evidence="11" type="ORF">WG78_06775</name>
</gene>
<dbReference type="PANTHER" id="PTHR30251">
    <property type="entry name" value="PILUS ASSEMBLY CHAPERONE"/>
    <property type="match status" value="1"/>
</dbReference>
<dbReference type="PANTHER" id="PTHR30251:SF2">
    <property type="entry name" value="FIMBRIAL CHAPERONE YADV-RELATED"/>
    <property type="match status" value="1"/>
</dbReference>
<dbReference type="InterPro" id="IPR036316">
    <property type="entry name" value="Pili_assmbl_chap_C_dom_sf"/>
</dbReference>
<dbReference type="PROSITE" id="PS00635">
    <property type="entry name" value="PILI_CHAPERONE"/>
    <property type="match status" value="1"/>
</dbReference>
<evidence type="ECO:0000256" key="6">
    <source>
        <dbReference type="ARBA" id="ARBA00023186"/>
    </source>
</evidence>
<dbReference type="EMBL" id="LAQT01000004">
    <property type="protein sequence ID" value="KPC53808.1"/>
    <property type="molecule type" value="Genomic_DNA"/>
</dbReference>
<accession>A0A0N0XJH1</accession>
<dbReference type="InterPro" id="IPR016148">
    <property type="entry name" value="Pili_assmbl_chaperone_C"/>
</dbReference>
<feature type="domain" description="Pili assembly chaperone N-terminal" evidence="9">
    <location>
        <begin position="15"/>
        <end position="139"/>
    </location>
</feature>
<keyword evidence="6 8" id="KW-0143">Chaperone</keyword>
<evidence type="ECO:0000256" key="5">
    <source>
        <dbReference type="ARBA" id="ARBA00022764"/>
    </source>
</evidence>
<comment type="caution">
    <text evidence="11">The sequence shown here is derived from an EMBL/GenBank/DDBJ whole genome shotgun (WGS) entry which is preliminary data.</text>
</comment>
<evidence type="ECO:0000313" key="12">
    <source>
        <dbReference type="Proteomes" id="UP000037939"/>
    </source>
</evidence>
<proteinExistence type="inferred from homology"/>